<dbReference type="OrthoDB" id="1904894at2759"/>
<reference evidence="2 3" key="1">
    <citation type="submission" date="2020-08" db="EMBL/GenBank/DDBJ databases">
        <title>Plant Genome Project.</title>
        <authorList>
            <person name="Zhang R.-G."/>
        </authorList>
    </citation>
    <scope>NUCLEOTIDE SEQUENCE [LARGE SCALE GENOMIC DNA]</scope>
    <source>
        <tissue evidence="2">Rhizome</tissue>
    </source>
</reference>
<feature type="domain" description="DUF7815" evidence="1">
    <location>
        <begin position="51"/>
        <end position="76"/>
    </location>
</feature>
<comment type="caution">
    <text evidence="2">The sequence shown here is derived from an EMBL/GenBank/DDBJ whole genome shotgun (WGS) entry which is preliminary data.</text>
</comment>
<sequence length="732" mass="80212">MVFEIPSARIQQLQEGLRREAGLSFNEPADSSPQLPSIRDAVAALDPELSPSLRCERCRGGLLRGLQSTICIYCGHDRGKEGSSHSISFNSTVGCRKLLDFLGLDGSEAVLPDMETSGSKKGQDTPKSELVLSDLLDLVLKWPSDKEDIDDTSGSPAPNTIALTLTGVDLDNLFPERKGEASSIAPDLNDEFIPRQNREAKTHVSSAFEAFNVFGKLQTSEMKTSTYSSNVDGSFGAWNAEFHPASGTSAVSPKSLELFQDSSVSSLPNAAITEATKDQHEKIEALGGIQSQSGPPTSVNKELQNDFWPIVSAKIEPSNSLKDETHIDKGNSAIKSISGFSVQDDLWPPSSITKSDTSTQNNLTDDSIEDWQDFTGSARRTSSSMQNRTVMNLFGDSPTTKSDYLFPESSENALQSNKTVVGKSDSVDDWQDFASLGQQESSIAHRTQSDIALNKSVTPMHMSSNTRSDSLINMDVGHDDSSDVWQDFSSSGAAVEDAIYQEAQNRILQFKDPLKTDAVSSWPTSSTKDLDKSKPFHGDDDSIDWQDFASFAEVPAKSLIVESQSNSTFLDLTSETKSIDTWPLQEKESTNGHDDEFDDWQDFTSSVEVRESSSDHGEQSIVPVFVHPSETNSIHHQGMKTDDAVEIQKHHSDASNRQLDVLTFDRTNEVDKKTALDPHSILWNGNENIGSLDANSNSEHAKSNAEKLVSQMHDLSFMLADELSIPEKHKKN</sequence>
<accession>A0A8J5HEY0</accession>
<proteinExistence type="predicted"/>
<dbReference type="EMBL" id="JACMSC010000004">
    <property type="protein sequence ID" value="KAG6525983.1"/>
    <property type="molecule type" value="Genomic_DNA"/>
</dbReference>
<dbReference type="PANTHER" id="PTHR36308">
    <property type="entry name" value="DENTIN SIALOPHOSPHOPROTEIN-RELATED"/>
    <property type="match status" value="1"/>
</dbReference>
<evidence type="ECO:0000313" key="2">
    <source>
        <dbReference type="EMBL" id="KAG6525983.1"/>
    </source>
</evidence>
<dbReference type="PANTHER" id="PTHR36308:SF1">
    <property type="entry name" value="DENTIN SIALOPHOSPHOPROTEIN-RELATED"/>
    <property type="match status" value="1"/>
</dbReference>
<keyword evidence="3" id="KW-1185">Reference proteome</keyword>
<organism evidence="2 3">
    <name type="scientific">Zingiber officinale</name>
    <name type="common">Ginger</name>
    <name type="synonym">Amomum zingiber</name>
    <dbReference type="NCBI Taxonomy" id="94328"/>
    <lineage>
        <taxon>Eukaryota</taxon>
        <taxon>Viridiplantae</taxon>
        <taxon>Streptophyta</taxon>
        <taxon>Embryophyta</taxon>
        <taxon>Tracheophyta</taxon>
        <taxon>Spermatophyta</taxon>
        <taxon>Magnoliopsida</taxon>
        <taxon>Liliopsida</taxon>
        <taxon>Zingiberales</taxon>
        <taxon>Zingiberaceae</taxon>
        <taxon>Zingiber</taxon>
    </lineage>
</organism>
<gene>
    <name evidence="2" type="ORF">ZIOFF_015957</name>
</gene>
<dbReference type="InterPro" id="IPR056717">
    <property type="entry name" value="DUF7815"/>
</dbReference>
<dbReference type="AlphaFoldDB" id="A0A8J5HEY0"/>
<dbReference type="Proteomes" id="UP000734854">
    <property type="component" value="Unassembled WGS sequence"/>
</dbReference>
<dbReference type="Pfam" id="PF25122">
    <property type="entry name" value="DUF7815"/>
    <property type="match status" value="1"/>
</dbReference>
<evidence type="ECO:0000259" key="1">
    <source>
        <dbReference type="Pfam" id="PF25122"/>
    </source>
</evidence>
<name>A0A8J5HEY0_ZINOF</name>
<evidence type="ECO:0000313" key="3">
    <source>
        <dbReference type="Proteomes" id="UP000734854"/>
    </source>
</evidence>
<protein>
    <recommendedName>
        <fullName evidence="1">DUF7815 domain-containing protein</fullName>
    </recommendedName>
</protein>